<evidence type="ECO:0000313" key="1">
    <source>
        <dbReference type="EMBL" id="WNO05398.1"/>
    </source>
</evidence>
<keyword evidence="2" id="KW-1185">Reference proteome</keyword>
<gene>
    <name evidence="1" type="ORF">RAN89_02925</name>
</gene>
<dbReference type="RefSeq" id="WP_313868170.1">
    <property type="nucleotide sequence ID" value="NZ_CP132507.1"/>
</dbReference>
<evidence type="ECO:0000313" key="2">
    <source>
        <dbReference type="Proteomes" id="UP001302257"/>
    </source>
</evidence>
<sequence length="251" mass="27588">MCLIVWDWDPESKNLLLLSNRDEAYQRPTLPLHAWPDSNIYAGKDLEALGTWLGCSRTGRMAAVTNFRNGKVSNPQAKSRGELVTQFLSTALDAEEYINEIETQANTYNAFNLLVFDGETLAGFESHTGQILTMLPGISGVSNAGFDTPWPKLVATKSGLSHLRETKSVSEEDYFALLSDSRLASLNTCPSTGVPQHIEHQLSAVFIKMPGYGTRASSLVQIDPVAISFQERTFNERGLQGQTNLQFSIGA</sequence>
<dbReference type="Pfam" id="PF05742">
    <property type="entry name" value="TANGO2"/>
    <property type="match status" value="1"/>
</dbReference>
<protein>
    <submittedName>
        <fullName evidence="1">NRDE family protein</fullName>
    </submittedName>
</protein>
<dbReference type="PANTHER" id="PTHR17985">
    <property type="entry name" value="SER/THR-RICH PROTEIN T10 IN DGCR REGION"/>
    <property type="match status" value="1"/>
</dbReference>
<name>A0ABZ0B0F9_9BURK</name>
<dbReference type="InterPro" id="IPR008551">
    <property type="entry name" value="TANGO2"/>
</dbReference>
<accession>A0ABZ0B0F9</accession>
<proteinExistence type="predicted"/>
<dbReference type="PANTHER" id="PTHR17985:SF8">
    <property type="entry name" value="TRANSPORT AND GOLGI ORGANIZATION PROTEIN 2 HOMOLOG"/>
    <property type="match status" value="1"/>
</dbReference>
<reference evidence="1 2" key="1">
    <citation type="submission" date="2023-08" db="EMBL/GenBank/DDBJ databases">
        <title>Rhodoferax potami sp. nov. and Rhodoferax mekongensis sp. nov., isolated from the Mekong River in Thailand.</title>
        <authorList>
            <person name="Kitikhun S."/>
            <person name="Charoenyingcharoen P."/>
            <person name="Siriarchawattana P."/>
            <person name="Likhitrattanapisal S."/>
            <person name="Nilsakha T."/>
            <person name="Chanpet A."/>
            <person name="Rattanawaree P."/>
            <person name="Ingsriswang S."/>
        </authorList>
    </citation>
    <scope>NUCLEOTIDE SEQUENCE [LARGE SCALE GENOMIC DNA]</scope>
    <source>
        <strain evidence="1 2">TBRC 17307</strain>
    </source>
</reference>
<dbReference type="EMBL" id="CP132507">
    <property type="protein sequence ID" value="WNO05398.1"/>
    <property type="molecule type" value="Genomic_DNA"/>
</dbReference>
<dbReference type="Proteomes" id="UP001302257">
    <property type="component" value="Chromosome"/>
</dbReference>
<organism evidence="1 2">
    <name type="scientific">Rhodoferax mekongensis</name>
    <dbReference type="NCBI Taxonomy" id="3068341"/>
    <lineage>
        <taxon>Bacteria</taxon>
        <taxon>Pseudomonadati</taxon>
        <taxon>Pseudomonadota</taxon>
        <taxon>Betaproteobacteria</taxon>
        <taxon>Burkholderiales</taxon>
        <taxon>Comamonadaceae</taxon>
        <taxon>Rhodoferax</taxon>
    </lineage>
</organism>